<gene>
    <name evidence="1" type="ORF">Sv326_0686</name>
</gene>
<reference evidence="2" key="1">
    <citation type="submission" date="2020-07" db="EMBL/GenBank/DDBJ databases">
        <title>Metabolic diversity and evolutionary history of the archaeal phylum ###Micrarchaeota### uncovered from a freshwater lake metagenome.</title>
        <authorList>
            <person name="Kadnikov V.V."/>
            <person name="Savvichev A.S."/>
            <person name="Mardanov A.V."/>
            <person name="Beletsky A.V."/>
            <person name="Chupakov A.V."/>
            <person name="Kokryatskaya N.M."/>
            <person name="Pimenov N.V."/>
            <person name="Ravin N.V."/>
        </authorList>
    </citation>
    <scope>NUCLEOTIDE SEQUENCE [LARGE SCALE GENOMIC DNA]</scope>
</reference>
<dbReference type="EMBL" id="CP058998">
    <property type="protein sequence ID" value="QLJ52861.1"/>
    <property type="molecule type" value="Genomic_DNA"/>
</dbReference>
<sequence>MSAYKEKPVLEDPGIQTVIARVRMSPNGPTKEDRKKLREIYRVHEQVLGQLQNDSSRKLCELTDYHKAKIEESIQLPKLIDRPLVEKAAHFMAESAFGNIRVKNTLQAGKGDREPVVLLLKDLGLKDENISMLDLTNNRISYNEESKAGLIAVSEKGEHKTVEAVVYGRLYELYLQQLRTTLK</sequence>
<evidence type="ECO:0000313" key="2">
    <source>
        <dbReference type="Proteomes" id="UP000510821"/>
    </source>
</evidence>
<name>A0A7D6BT09_FERL1</name>
<dbReference type="Proteomes" id="UP000510821">
    <property type="component" value="Chromosome"/>
</dbReference>
<dbReference type="AlphaFoldDB" id="A0A7D6BT09"/>
<organism evidence="1 2">
    <name type="scientific">Fermentimicrarchaeum limneticum</name>
    <dbReference type="NCBI Taxonomy" id="2795018"/>
    <lineage>
        <taxon>Archaea</taxon>
        <taxon>Candidatus Micrarchaeota</taxon>
        <taxon>Candidatus Fermentimicrarchaeales</taxon>
        <taxon>Candidatus Fermentimicrarchaeaceae</taxon>
        <taxon>Candidatus Fermentimicrarchaeum</taxon>
    </lineage>
</organism>
<accession>A0A7D6BT09</accession>
<dbReference type="KEGG" id="flt:Sv326_0686"/>
<protein>
    <submittedName>
        <fullName evidence="1">Uncharacterized protein</fullName>
    </submittedName>
</protein>
<evidence type="ECO:0000313" key="1">
    <source>
        <dbReference type="EMBL" id="QLJ52861.1"/>
    </source>
</evidence>
<proteinExistence type="predicted"/>